<dbReference type="Proteomes" id="UP000297258">
    <property type="component" value="Unassembled WGS sequence"/>
</dbReference>
<keyword evidence="3" id="KW-1185">Reference proteome</keyword>
<evidence type="ECO:0000313" key="2">
    <source>
        <dbReference type="EMBL" id="TFW34417.1"/>
    </source>
</evidence>
<sequence length="97" mass="10631">MSNSLKRLAARRAELIEECALQRAQVAQEFTLLRSPLNAFSLDGLRERLAGHSTLLLAVAGVALGFVVTRPKRLLSLASRALPLFGMVRKLLPLLSH</sequence>
<dbReference type="RefSeq" id="WP_135188502.1">
    <property type="nucleotide sequence ID" value="NZ_SPUM01000026.1"/>
</dbReference>
<keyword evidence="1" id="KW-1133">Transmembrane helix</keyword>
<organism evidence="2 3">
    <name type="scientific">Massilia horti</name>
    <dbReference type="NCBI Taxonomy" id="2562153"/>
    <lineage>
        <taxon>Bacteria</taxon>
        <taxon>Pseudomonadati</taxon>
        <taxon>Pseudomonadota</taxon>
        <taxon>Betaproteobacteria</taxon>
        <taxon>Burkholderiales</taxon>
        <taxon>Oxalobacteraceae</taxon>
        <taxon>Telluria group</taxon>
        <taxon>Massilia</taxon>
    </lineage>
</organism>
<keyword evidence="1" id="KW-0812">Transmembrane</keyword>
<dbReference type="Pfam" id="PF13997">
    <property type="entry name" value="YqjK"/>
    <property type="match status" value="1"/>
</dbReference>
<protein>
    <recommendedName>
        <fullName evidence="4">YqjK-like protein</fullName>
    </recommendedName>
</protein>
<keyword evidence="1" id="KW-0472">Membrane</keyword>
<gene>
    <name evidence="2" type="ORF">E4O92_04235</name>
</gene>
<feature type="transmembrane region" description="Helical" evidence="1">
    <location>
        <begin position="49"/>
        <end position="68"/>
    </location>
</feature>
<proteinExistence type="predicted"/>
<evidence type="ECO:0000313" key="3">
    <source>
        <dbReference type="Proteomes" id="UP000297258"/>
    </source>
</evidence>
<dbReference type="AlphaFoldDB" id="A0A4Y9T966"/>
<name>A0A4Y9T966_9BURK</name>
<evidence type="ECO:0000256" key="1">
    <source>
        <dbReference type="SAM" id="Phobius"/>
    </source>
</evidence>
<accession>A0A4Y9T966</accession>
<dbReference type="EMBL" id="SPUM01000026">
    <property type="protein sequence ID" value="TFW34417.1"/>
    <property type="molecule type" value="Genomic_DNA"/>
</dbReference>
<dbReference type="InterPro" id="IPR025612">
    <property type="entry name" value="YqjK"/>
</dbReference>
<reference evidence="2 3" key="1">
    <citation type="submission" date="2019-03" db="EMBL/GenBank/DDBJ databases">
        <title>Draft genome of Massilia hortus sp. nov., a novel bacterial species of the Oxalobacteraceae family.</title>
        <authorList>
            <person name="Peta V."/>
            <person name="Raths R."/>
            <person name="Bucking H."/>
        </authorList>
    </citation>
    <scope>NUCLEOTIDE SEQUENCE [LARGE SCALE GENOMIC DNA]</scope>
    <source>
        <strain evidence="2 3">ONC3</strain>
    </source>
</reference>
<evidence type="ECO:0008006" key="4">
    <source>
        <dbReference type="Google" id="ProtNLM"/>
    </source>
</evidence>
<comment type="caution">
    <text evidence="2">The sequence shown here is derived from an EMBL/GenBank/DDBJ whole genome shotgun (WGS) entry which is preliminary data.</text>
</comment>